<organism evidence="1">
    <name type="scientific">marine metagenome</name>
    <dbReference type="NCBI Taxonomy" id="408172"/>
    <lineage>
        <taxon>unclassified sequences</taxon>
        <taxon>metagenomes</taxon>
        <taxon>ecological metagenomes</taxon>
    </lineage>
</organism>
<name>A0A382W8Z3_9ZZZZ</name>
<protein>
    <submittedName>
        <fullName evidence="1">Uncharacterized protein</fullName>
    </submittedName>
</protein>
<feature type="non-terminal residue" evidence="1">
    <location>
        <position position="1"/>
    </location>
</feature>
<dbReference type="EMBL" id="UINC01157789">
    <property type="protein sequence ID" value="SVD54970.1"/>
    <property type="molecule type" value="Genomic_DNA"/>
</dbReference>
<proteinExistence type="predicted"/>
<accession>A0A382W8Z3</accession>
<gene>
    <name evidence="1" type="ORF">METZ01_LOCUS407824</name>
</gene>
<evidence type="ECO:0000313" key="1">
    <source>
        <dbReference type="EMBL" id="SVD54970.1"/>
    </source>
</evidence>
<reference evidence="1" key="1">
    <citation type="submission" date="2018-05" db="EMBL/GenBank/DDBJ databases">
        <authorList>
            <person name="Lanie J.A."/>
            <person name="Ng W.-L."/>
            <person name="Kazmierczak K.M."/>
            <person name="Andrzejewski T.M."/>
            <person name="Davidsen T.M."/>
            <person name="Wayne K.J."/>
            <person name="Tettelin H."/>
            <person name="Glass J.I."/>
            <person name="Rusch D."/>
            <person name="Podicherti R."/>
            <person name="Tsui H.-C.T."/>
            <person name="Winkler M.E."/>
        </authorList>
    </citation>
    <scope>NUCLEOTIDE SEQUENCE</scope>
</reference>
<dbReference type="AlphaFoldDB" id="A0A382W8Z3"/>
<sequence>QNLIIKVLKNDEEISYVNNSIKKHGEKMETLAGSIYKFFDQPTNIIFIRVYAIKSIKGEILQYAYDVFSAMGDGWWNIMRINGIKKSIQEIESSILGGISNYIIEVKNNFARGKVIKIEGNYVYINPMGLKMKKNMNLIGYRKWNLYDNDGDGFTDKDSSYYAFFNDVKEGLDYIKNTEKYNKEKIYLEEIYNALTSDSLRWVPKGKVSRSHRYSLKVVSVKDSVVIAELLEITPWTRVNVGDGISLD</sequence>